<sequence length="79" mass="9160">MEKKKSYTELTKACAMTRQTSKGKSVLEIYVDMVIHESLLTTKRNEILEQINTSLDEQDKDKFMELTDELKELQVGYGL</sequence>
<dbReference type="RefSeq" id="WP_377935398.1">
    <property type="nucleotide sequence ID" value="NZ_JBHUMF010000028.1"/>
</dbReference>
<comment type="caution">
    <text evidence="2">The sequence shown here is derived from an EMBL/GenBank/DDBJ whole genome shotgun (WGS) entry which is preliminary data.</text>
</comment>
<dbReference type="InterPro" id="IPR027393">
    <property type="entry name" value="Virus_scaffolding_prot_C"/>
</dbReference>
<dbReference type="EMBL" id="JBHUMF010000028">
    <property type="protein sequence ID" value="MFD2681301.1"/>
    <property type="molecule type" value="Genomic_DNA"/>
</dbReference>
<name>A0ABW5RTA9_9BACI</name>
<accession>A0ABW5RTA9</accession>
<evidence type="ECO:0000313" key="2">
    <source>
        <dbReference type="EMBL" id="MFD2681301.1"/>
    </source>
</evidence>
<evidence type="ECO:0000259" key="1">
    <source>
        <dbReference type="SMART" id="SM00914"/>
    </source>
</evidence>
<dbReference type="SMART" id="SM00914">
    <property type="entry name" value="IDEAL"/>
    <property type="match status" value="1"/>
</dbReference>
<proteinExistence type="predicted"/>
<organism evidence="2 3">
    <name type="scientific">Bacillus seohaeanensis</name>
    <dbReference type="NCBI Taxonomy" id="284580"/>
    <lineage>
        <taxon>Bacteria</taxon>
        <taxon>Bacillati</taxon>
        <taxon>Bacillota</taxon>
        <taxon>Bacilli</taxon>
        <taxon>Bacillales</taxon>
        <taxon>Bacillaceae</taxon>
        <taxon>Bacillus</taxon>
    </lineage>
</organism>
<evidence type="ECO:0000313" key="3">
    <source>
        <dbReference type="Proteomes" id="UP001597506"/>
    </source>
</evidence>
<dbReference type="Proteomes" id="UP001597506">
    <property type="component" value="Unassembled WGS sequence"/>
</dbReference>
<dbReference type="InterPro" id="IPR014957">
    <property type="entry name" value="IDEAL_dom"/>
</dbReference>
<feature type="domain" description="IDEAL" evidence="1">
    <location>
        <begin position="34"/>
        <end position="70"/>
    </location>
</feature>
<dbReference type="Gene3D" id="4.10.810.10">
    <property type="entry name" value="Virus Scaffolding Protein, Chain A"/>
    <property type="match status" value="1"/>
</dbReference>
<reference evidence="3" key="1">
    <citation type="journal article" date="2019" name="Int. J. Syst. Evol. Microbiol.">
        <title>The Global Catalogue of Microorganisms (GCM) 10K type strain sequencing project: providing services to taxonomists for standard genome sequencing and annotation.</title>
        <authorList>
            <consortium name="The Broad Institute Genomics Platform"/>
            <consortium name="The Broad Institute Genome Sequencing Center for Infectious Disease"/>
            <person name="Wu L."/>
            <person name="Ma J."/>
        </authorList>
    </citation>
    <scope>NUCLEOTIDE SEQUENCE [LARGE SCALE GENOMIC DNA]</scope>
    <source>
        <strain evidence="3">KCTC 3913</strain>
    </source>
</reference>
<gene>
    <name evidence="2" type="ORF">ACFSUL_11145</name>
</gene>
<protein>
    <submittedName>
        <fullName evidence="2">IDEAL domain-containing protein</fullName>
    </submittedName>
</protein>
<keyword evidence="3" id="KW-1185">Reference proteome</keyword>
<dbReference type="Pfam" id="PF08858">
    <property type="entry name" value="IDEAL"/>
    <property type="match status" value="1"/>
</dbReference>